<organism evidence="1 2">
    <name type="scientific">Zhongshania marina</name>
    <dbReference type="NCBI Taxonomy" id="2304603"/>
    <lineage>
        <taxon>Bacteria</taxon>
        <taxon>Pseudomonadati</taxon>
        <taxon>Pseudomonadota</taxon>
        <taxon>Gammaproteobacteria</taxon>
        <taxon>Cellvibrionales</taxon>
        <taxon>Spongiibacteraceae</taxon>
        <taxon>Zhongshania</taxon>
    </lineage>
</organism>
<dbReference type="Proteomes" id="UP000237222">
    <property type="component" value="Unassembled WGS sequence"/>
</dbReference>
<accession>A0A2S4HGF7</accession>
<dbReference type="EMBL" id="PQGG01000019">
    <property type="protein sequence ID" value="POP53082.1"/>
    <property type="molecule type" value="Genomic_DNA"/>
</dbReference>
<sequence>MPNVAERVAKLEWMIKHQRHDINLSGMKLDAYFKCLEKEVDGLKDVLFRTPEAFLLAAQKSE</sequence>
<reference evidence="1" key="1">
    <citation type="submission" date="2018-01" db="EMBL/GenBank/DDBJ databases">
        <authorList>
            <person name="Yu X.-D."/>
        </authorList>
    </citation>
    <scope>NUCLEOTIDE SEQUENCE</scope>
    <source>
        <strain evidence="1">ZX-21</strain>
    </source>
</reference>
<gene>
    <name evidence="1" type="ORF">C0068_08300</name>
</gene>
<proteinExistence type="predicted"/>
<protein>
    <submittedName>
        <fullName evidence="1">Uncharacterized protein</fullName>
    </submittedName>
</protein>
<evidence type="ECO:0000313" key="2">
    <source>
        <dbReference type="Proteomes" id="UP000237222"/>
    </source>
</evidence>
<evidence type="ECO:0000313" key="1">
    <source>
        <dbReference type="EMBL" id="POP53082.1"/>
    </source>
</evidence>
<name>A0A2S4HGF7_9GAMM</name>
<comment type="caution">
    <text evidence="1">The sequence shown here is derived from an EMBL/GenBank/DDBJ whole genome shotgun (WGS) entry which is preliminary data.</text>
</comment>
<dbReference type="AlphaFoldDB" id="A0A2S4HGF7"/>